<keyword evidence="1" id="KW-0472">Membrane</keyword>
<gene>
    <name evidence="2" type="ORF">QGM71_15300</name>
</gene>
<keyword evidence="1" id="KW-0812">Transmembrane</keyword>
<reference evidence="2 3" key="1">
    <citation type="journal article" date="2024" name="Int. J. Syst. Evol. Microbiol.">
        <title>Virgibacillus tibetensis sp. nov., isolated from salt lake on the Tibetan Plateau of China.</title>
        <authorList>
            <person name="Phurbu D."/>
            <person name="Liu Z.-X."/>
            <person name="Wang R."/>
            <person name="Zheng Y.-Y."/>
            <person name="Liu H.-C."/>
            <person name="Zhou Y.-G."/>
            <person name="Yu Y.-J."/>
            <person name="Li A.-H."/>
        </authorList>
    </citation>
    <scope>NUCLEOTIDE SEQUENCE [LARGE SCALE GENOMIC DNA]</scope>
    <source>
        <strain evidence="2 3">C22-A2</strain>
    </source>
</reference>
<dbReference type="RefSeq" id="WP_327608407.1">
    <property type="nucleotide sequence ID" value="NZ_JARZFX010000008.1"/>
</dbReference>
<evidence type="ECO:0000313" key="2">
    <source>
        <dbReference type="EMBL" id="MEC5424851.1"/>
    </source>
</evidence>
<comment type="caution">
    <text evidence="2">The sequence shown here is derived from an EMBL/GenBank/DDBJ whole genome shotgun (WGS) entry which is preliminary data.</text>
</comment>
<dbReference type="Pfam" id="PF13789">
    <property type="entry name" value="DUF4181"/>
    <property type="match status" value="1"/>
</dbReference>
<sequence length="123" mass="14854">MNPWLWLLILVAIIYGFLSQRWLGKRFGIKRSERLVYQHVNKMHKIVERLLIIGILLVMFLFLFYFQGEDIGPLLATFFLTLFSVRAFIEWKFERTRKEYILTLNALAIFIFCSLVFFTFRFS</sequence>
<name>A0ABU6KHQ9_9BACI</name>
<accession>A0ABU6KHQ9</accession>
<keyword evidence="1" id="KW-1133">Transmembrane helix</keyword>
<protein>
    <submittedName>
        <fullName evidence="2">DUF4181 domain-containing protein</fullName>
    </submittedName>
</protein>
<organism evidence="2 3">
    <name type="scientific">Virgibacillus tibetensis</name>
    <dbReference type="NCBI Taxonomy" id="3042313"/>
    <lineage>
        <taxon>Bacteria</taxon>
        <taxon>Bacillati</taxon>
        <taxon>Bacillota</taxon>
        <taxon>Bacilli</taxon>
        <taxon>Bacillales</taxon>
        <taxon>Bacillaceae</taxon>
        <taxon>Virgibacillus</taxon>
    </lineage>
</organism>
<evidence type="ECO:0000256" key="1">
    <source>
        <dbReference type="SAM" id="Phobius"/>
    </source>
</evidence>
<proteinExistence type="predicted"/>
<keyword evidence="3" id="KW-1185">Reference proteome</keyword>
<feature type="transmembrane region" description="Helical" evidence="1">
    <location>
        <begin position="46"/>
        <end position="65"/>
    </location>
</feature>
<dbReference type="InterPro" id="IPR025441">
    <property type="entry name" value="DUF4181"/>
</dbReference>
<feature type="transmembrane region" description="Helical" evidence="1">
    <location>
        <begin position="71"/>
        <end position="89"/>
    </location>
</feature>
<evidence type="ECO:0000313" key="3">
    <source>
        <dbReference type="Proteomes" id="UP001335737"/>
    </source>
</evidence>
<dbReference type="Proteomes" id="UP001335737">
    <property type="component" value="Unassembled WGS sequence"/>
</dbReference>
<feature type="transmembrane region" description="Helical" evidence="1">
    <location>
        <begin position="6"/>
        <end position="24"/>
    </location>
</feature>
<feature type="transmembrane region" description="Helical" evidence="1">
    <location>
        <begin position="101"/>
        <end position="120"/>
    </location>
</feature>
<dbReference type="EMBL" id="JARZFX010000008">
    <property type="protein sequence ID" value="MEC5424851.1"/>
    <property type="molecule type" value="Genomic_DNA"/>
</dbReference>